<gene>
    <name evidence="1" type="ORF">BDN72DRAFT_903594</name>
</gene>
<organism evidence="1 2">
    <name type="scientific">Pluteus cervinus</name>
    <dbReference type="NCBI Taxonomy" id="181527"/>
    <lineage>
        <taxon>Eukaryota</taxon>
        <taxon>Fungi</taxon>
        <taxon>Dikarya</taxon>
        <taxon>Basidiomycota</taxon>
        <taxon>Agaricomycotina</taxon>
        <taxon>Agaricomycetes</taxon>
        <taxon>Agaricomycetidae</taxon>
        <taxon>Agaricales</taxon>
        <taxon>Pluteineae</taxon>
        <taxon>Pluteaceae</taxon>
        <taxon>Pluteus</taxon>
    </lineage>
</organism>
<reference evidence="1 2" key="1">
    <citation type="journal article" date="2019" name="Nat. Ecol. Evol.">
        <title>Megaphylogeny resolves global patterns of mushroom evolution.</title>
        <authorList>
            <person name="Varga T."/>
            <person name="Krizsan K."/>
            <person name="Foldi C."/>
            <person name="Dima B."/>
            <person name="Sanchez-Garcia M."/>
            <person name="Sanchez-Ramirez S."/>
            <person name="Szollosi G.J."/>
            <person name="Szarkandi J.G."/>
            <person name="Papp V."/>
            <person name="Albert L."/>
            <person name="Andreopoulos W."/>
            <person name="Angelini C."/>
            <person name="Antonin V."/>
            <person name="Barry K.W."/>
            <person name="Bougher N.L."/>
            <person name="Buchanan P."/>
            <person name="Buyck B."/>
            <person name="Bense V."/>
            <person name="Catcheside P."/>
            <person name="Chovatia M."/>
            <person name="Cooper J."/>
            <person name="Damon W."/>
            <person name="Desjardin D."/>
            <person name="Finy P."/>
            <person name="Geml J."/>
            <person name="Haridas S."/>
            <person name="Hughes K."/>
            <person name="Justo A."/>
            <person name="Karasinski D."/>
            <person name="Kautmanova I."/>
            <person name="Kiss B."/>
            <person name="Kocsube S."/>
            <person name="Kotiranta H."/>
            <person name="LaButti K.M."/>
            <person name="Lechner B.E."/>
            <person name="Liimatainen K."/>
            <person name="Lipzen A."/>
            <person name="Lukacs Z."/>
            <person name="Mihaltcheva S."/>
            <person name="Morgado L.N."/>
            <person name="Niskanen T."/>
            <person name="Noordeloos M.E."/>
            <person name="Ohm R.A."/>
            <person name="Ortiz-Santana B."/>
            <person name="Ovrebo C."/>
            <person name="Racz N."/>
            <person name="Riley R."/>
            <person name="Savchenko A."/>
            <person name="Shiryaev A."/>
            <person name="Soop K."/>
            <person name="Spirin V."/>
            <person name="Szebenyi C."/>
            <person name="Tomsovsky M."/>
            <person name="Tulloss R.E."/>
            <person name="Uehling J."/>
            <person name="Grigoriev I.V."/>
            <person name="Vagvolgyi C."/>
            <person name="Papp T."/>
            <person name="Martin F.M."/>
            <person name="Miettinen O."/>
            <person name="Hibbett D.S."/>
            <person name="Nagy L.G."/>
        </authorList>
    </citation>
    <scope>NUCLEOTIDE SEQUENCE [LARGE SCALE GENOMIC DNA]</scope>
    <source>
        <strain evidence="1 2">NL-1719</strain>
    </source>
</reference>
<name>A0ACD3A812_9AGAR</name>
<dbReference type="Proteomes" id="UP000308600">
    <property type="component" value="Unassembled WGS sequence"/>
</dbReference>
<evidence type="ECO:0000313" key="1">
    <source>
        <dbReference type="EMBL" id="TFK62003.1"/>
    </source>
</evidence>
<dbReference type="EMBL" id="ML208613">
    <property type="protein sequence ID" value="TFK62003.1"/>
    <property type="molecule type" value="Genomic_DNA"/>
</dbReference>
<proteinExistence type="predicted"/>
<sequence>MSRRSNCQSQPVFDLPTCPDFDIPRSVKQTFNMVDVWVATMSEGFAKDIEATAQTVIRATGQQMKDIARSIYCPCDATKRTLQEHIKKKHDPLVMCSLCWTRPKYIFYVPSSCPFVGAEGDDGGVLGAILCPPCLEKFLRKGFRTALSELRIKCRTSKRILVSGDDIKYCPT</sequence>
<keyword evidence="2" id="KW-1185">Reference proteome</keyword>
<accession>A0ACD3A812</accession>
<evidence type="ECO:0000313" key="2">
    <source>
        <dbReference type="Proteomes" id="UP000308600"/>
    </source>
</evidence>
<protein>
    <submittedName>
        <fullName evidence="1">Uncharacterized protein</fullName>
    </submittedName>
</protein>